<proteinExistence type="predicted"/>
<dbReference type="Proteomes" id="UP001286456">
    <property type="component" value="Unassembled WGS sequence"/>
</dbReference>
<gene>
    <name evidence="1" type="ORF">B0T19DRAFT_446586</name>
</gene>
<dbReference type="AlphaFoldDB" id="A0AAE0I4W4"/>
<sequence length="240" mass="27853">MDRIPVVVYRLHNTTTAFWDEFMTKFMPNPLPPGPQIFGHKSTYDKISACHRDFRRWTSTVMVRWRRAAYPGSVNVPSLEGPNGLVQRAENDLEDAEHLLANDPEEPIFPEELDDLEGKILDRTHGLNFKVEEIQNKVLKHISHPTGQTREQYIKSVAERFAEIHREVMAIEWMMRAFIKGRDDINKSTEIVEQNKTNEQEELKDALETLGDRQAWMNNTLQTMGVMMHRVLRNTAPTGK</sequence>
<keyword evidence="2" id="KW-1185">Reference proteome</keyword>
<reference evidence="1" key="2">
    <citation type="submission" date="2023-06" db="EMBL/GenBank/DDBJ databases">
        <authorList>
            <consortium name="Lawrence Berkeley National Laboratory"/>
            <person name="Haridas S."/>
            <person name="Hensen N."/>
            <person name="Bonometti L."/>
            <person name="Westerberg I."/>
            <person name="Brannstrom I.O."/>
            <person name="Guillou S."/>
            <person name="Cros-Aarteil S."/>
            <person name="Calhoun S."/>
            <person name="Kuo A."/>
            <person name="Mondo S."/>
            <person name="Pangilinan J."/>
            <person name="Riley R."/>
            <person name="Labutti K."/>
            <person name="Andreopoulos B."/>
            <person name="Lipzen A."/>
            <person name="Chen C."/>
            <person name="Yanf M."/>
            <person name="Daum C."/>
            <person name="Ng V."/>
            <person name="Clum A."/>
            <person name="Steindorff A."/>
            <person name="Ohm R."/>
            <person name="Martin F."/>
            <person name="Silar P."/>
            <person name="Natvig D."/>
            <person name="Lalanne C."/>
            <person name="Gautier V."/>
            <person name="Ament-Velasquez S.L."/>
            <person name="Kruys A."/>
            <person name="Hutchinson M.I."/>
            <person name="Powell A.J."/>
            <person name="Barry K."/>
            <person name="Miller A.N."/>
            <person name="Grigoriev I.V."/>
            <person name="Debuchy R."/>
            <person name="Gladieux P."/>
            <person name="Thoren M.H."/>
            <person name="Johannesson H."/>
        </authorList>
    </citation>
    <scope>NUCLEOTIDE SEQUENCE</scope>
    <source>
        <strain evidence="1">SMH4131-1</strain>
    </source>
</reference>
<evidence type="ECO:0000313" key="2">
    <source>
        <dbReference type="Proteomes" id="UP001286456"/>
    </source>
</evidence>
<evidence type="ECO:0000313" key="1">
    <source>
        <dbReference type="EMBL" id="KAK3317631.1"/>
    </source>
</evidence>
<protein>
    <submittedName>
        <fullName evidence="1">Uncharacterized protein</fullName>
    </submittedName>
</protein>
<reference evidence="1" key="1">
    <citation type="journal article" date="2023" name="Mol. Phylogenet. Evol.">
        <title>Genome-scale phylogeny and comparative genomics of the fungal order Sordariales.</title>
        <authorList>
            <person name="Hensen N."/>
            <person name="Bonometti L."/>
            <person name="Westerberg I."/>
            <person name="Brannstrom I.O."/>
            <person name="Guillou S."/>
            <person name="Cros-Aarteil S."/>
            <person name="Calhoun S."/>
            <person name="Haridas S."/>
            <person name="Kuo A."/>
            <person name="Mondo S."/>
            <person name="Pangilinan J."/>
            <person name="Riley R."/>
            <person name="LaButti K."/>
            <person name="Andreopoulos B."/>
            <person name="Lipzen A."/>
            <person name="Chen C."/>
            <person name="Yan M."/>
            <person name="Daum C."/>
            <person name="Ng V."/>
            <person name="Clum A."/>
            <person name="Steindorff A."/>
            <person name="Ohm R.A."/>
            <person name="Martin F."/>
            <person name="Silar P."/>
            <person name="Natvig D.O."/>
            <person name="Lalanne C."/>
            <person name="Gautier V."/>
            <person name="Ament-Velasquez S.L."/>
            <person name="Kruys A."/>
            <person name="Hutchinson M.I."/>
            <person name="Powell A.J."/>
            <person name="Barry K."/>
            <person name="Miller A.N."/>
            <person name="Grigoriev I.V."/>
            <person name="Debuchy R."/>
            <person name="Gladieux P."/>
            <person name="Hiltunen Thoren M."/>
            <person name="Johannesson H."/>
        </authorList>
    </citation>
    <scope>NUCLEOTIDE SEQUENCE</scope>
    <source>
        <strain evidence="1">SMH4131-1</strain>
    </source>
</reference>
<dbReference type="EMBL" id="JAUEPO010000007">
    <property type="protein sequence ID" value="KAK3317631.1"/>
    <property type="molecule type" value="Genomic_DNA"/>
</dbReference>
<name>A0AAE0I4W4_9PEZI</name>
<accession>A0AAE0I4W4</accession>
<comment type="caution">
    <text evidence="1">The sequence shown here is derived from an EMBL/GenBank/DDBJ whole genome shotgun (WGS) entry which is preliminary data.</text>
</comment>
<organism evidence="1 2">
    <name type="scientific">Cercophora scortea</name>
    <dbReference type="NCBI Taxonomy" id="314031"/>
    <lineage>
        <taxon>Eukaryota</taxon>
        <taxon>Fungi</taxon>
        <taxon>Dikarya</taxon>
        <taxon>Ascomycota</taxon>
        <taxon>Pezizomycotina</taxon>
        <taxon>Sordariomycetes</taxon>
        <taxon>Sordariomycetidae</taxon>
        <taxon>Sordariales</taxon>
        <taxon>Lasiosphaeriaceae</taxon>
        <taxon>Cercophora</taxon>
    </lineage>
</organism>